<dbReference type="EMBL" id="KN837245">
    <property type="protein sequence ID" value="KIJ31271.1"/>
    <property type="molecule type" value="Genomic_DNA"/>
</dbReference>
<proteinExistence type="predicted"/>
<dbReference type="HOGENOM" id="CLU_2689402_0_0_1"/>
<dbReference type="Proteomes" id="UP000054279">
    <property type="component" value="Unassembled WGS sequence"/>
</dbReference>
<protein>
    <submittedName>
        <fullName evidence="1">Uncharacterized protein</fullName>
    </submittedName>
</protein>
<gene>
    <name evidence="1" type="ORF">M422DRAFT_267076</name>
</gene>
<evidence type="ECO:0000313" key="2">
    <source>
        <dbReference type="Proteomes" id="UP000054279"/>
    </source>
</evidence>
<reference evidence="1 2" key="1">
    <citation type="submission" date="2014-06" db="EMBL/GenBank/DDBJ databases">
        <title>Evolutionary Origins and Diversification of the Mycorrhizal Mutualists.</title>
        <authorList>
            <consortium name="DOE Joint Genome Institute"/>
            <consortium name="Mycorrhizal Genomics Consortium"/>
            <person name="Kohler A."/>
            <person name="Kuo A."/>
            <person name="Nagy L.G."/>
            <person name="Floudas D."/>
            <person name="Copeland A."/>
            <person name="Barry K.W."/>
            <person name="Cichocki N."/>
            <person name="Veneault-Fourrey C."/>
            <person name="LaButti K."/>
            <person name="Lindquist E.A."/>
            <person name="Lipzen A."/>
            <person name="Lundell T."/>
            <person name="Morin E."/>
            <person name="Murat C."/>
            <person name="Riley R."/>
            <person name="Ohm R."/>
            <person name="Sun H."/>
            <person name="Tunlid A."/>
            <person name="Henrissat B."/>
            <person name="Grigoriev I.V."/>
            <person name="Hibbett D.S."/>
            <person name="Martin F."/>
        </authorList>
    </citation>
    <scope>NUCLEOTIDE SEQUENCE [LARGE SCALE GENOMIC DNA]</scope>
    <source>
        <strain evidence="1 2">SS14</strain>
    </source>
</reference>
<evidence type="ECO:0000313" key="1">
    <source>
        <dbReference type="EMBL" id="KIJ31271.1"/>
    </source>
</evidence>
<organism evidence="1 2">
    <name type="scientific">Sphaerobolus stellatus (strain SS14)</name>
    <dbReference type="NCBI Taxonomy" id="990650"/>
    <lineage>
        <taxon>Eukaryota</taxon>
        <taxon>Fungi</taxon>
        <taxon>Dikarya</taxon>
        <taxon>Basidiomycota</taxon>
        <taxon>Agaricomycotina</taxon>
        <taxon>Agaricomycetes</taxon>
        <taxon>Phallomycetidae</taxon>
        <taxon>Geastrales</taxon>
        <taxon>Sphaerobolaceae</taxon>
        <taxon>Sphaerobolus</taxon>
    </lineage>
</organism>
<dbReference type="OrthoDB" id="6278596at2759"/>
<accession>A0A0C9V101</accession>
<keyword evidence="2" id="KW-1185">Reference proteome</keyword>
<name>A0A0C9V101_SPHS4</name>
<dbReference type="AlphaFoldDB" id="A0A0C9V101"/>
<sequence length="74" mass="8144">MNSYPSEFLAQLRPVMSVAGLDGPSDTALSDTETSEDDRVLAKTLQNDPFVSLMKRLREALQEKSVKKGTICVN</sequence>